<dbReference type="EC" id="1.8.4.11" evidence="4"/>
<organism evidence="7 8">
    <name type="scientific">Nitratidesulfovibrio oxamicus</name>
    <dbReference type="NCBI Taxonomy" id="32016"/>
    <lineage>
        <taxon>Bacteria</taxon>
        <taxon>Pseudomonadati</taxon>
        <taxon>Thermodesulfobacteriota</taxon>
        <taxon>Desulfovibrionia</taxon>
        <taxon>Desulfovibrionales</taxon>
        <taxon>Desulfovibrionaceae</taxon>
        <taxon>Nitratidesulfovibrio</taxon>
    </lineage>
</organism>
<dbReference type="HAMAP" id="MF_01401">
    <property type="entry name" value="MsrA"/>
    <property type="match status" value="1"/>
</dbReference>
<dbReference type="RefSeq" id="WP_196610115.1">
    <property type="nucleotide sequence ID" value="NZ_VRYY01000473.1"/>
</dbReference>
<accession>A0ABS0J853</accession>
<protein>
    <recommendedName>
        <fullName evidence="4">Peptide methionine sulfoxide reductase MsrA</fullName>
        <shortName evidence="4">Protein-methionine-S-oxide reductase</shortName>
        <ecNumber evidence="4">1.8.4.11</ecNumber>
    </recommendedName>
    <alternativeName>
        <fullName evidence="4">Peptide-methionine (S)-S-oxide reductase</fullName>
        <shortName evidence="4">Peptide Met(O) reductase</shortName>
    </alternativeName>
</protein>
<dbReference type="PANTHER" id="PTHR43774">
    <property type="entry name" value="PEPTIDE METHIONINE SULFOXIDE REDUCTASE"/>
    <property type="match status" value="1"/>
</dbReference>
<gene>
    <name evidence="4 7" type="primary">msrA</name>
    <name evidence="7" type="ORF">FVW20_14135</name>
</gene>
<comment type="similarity">
    <text evidence="4">Belongs to the MsrA Met sulfoxide reductase family.</text>
</comment>
<dbReference type="NCBIfam" id="TIGR00401">
    <property type="entry name" value="msrA"/>
    <property type="match status" value="1"/>
</dbReference>
<dbReference type="Pfam" id="PF01625">
    <property type="entry name" value="PMSR"/>
    <property type="match status" value="1"/>
</dbReference>
<evidence type="ECO:0000256" key="5">
    <source>
        <dbReference type="SAM" id="SignalP"/>
    </source>
</evidence>
<evidence type="ECO:0000259" key="6">
    <source>
        <dbReference type="Pfam" id="PF01625"/>
    </source>
</evidence>
<dbReference type="GO" id="GO:0008113">
    <property type="term" value="F:peptide-methionine (S)-S-oxide reductase activity"/>
    <property type="evidence" value="ECO:0007669"/>
    <property type="project" value="UniProtKB-EC"/>
</dbReference>
<dbReference type="Gene3D" id="3.30.1060.10">
    <property type="entry name" value="Peptide methionine sulphoxide reductase MsrA"/>
    <property type="match status" value="1"/>
</dbReference>
<comment type="caution">
    <text evidence="7">The sequence shown here is derived from an EMBL/GenBank/DDBJ whole genome shotgun (WGS) entry which is preliminary data.</text>
</comment>
<evidence type="ECO:0000256" key="1">
    <source>
        <dbReference type="ARBA" id="ARBA00023002"/>
    </source>
</evidence>
<comment type="catalytic activity">
    <reaction evidence="3 4">
        <text>[thioredoxin]-disulfide + L-methionine + H2O = L-methionine (S)-S-oxide + [thioredoxin]-dithiol</text>
        <dbReference type="Rhea" id="RHEA:19993"/>
        <dbReference type="Rhea" id="RHEA-COMP:10698"/>
        <dbReference type="Rhea" id="RHEA-COMP:10700"/>
        <dbReference type="ChEBI" id="CHEBI:15377"/>
        <dbReference type="ChEBI" id="CHEBI:29950"/>
        <dbReference type="ChEBI" id="CHEBI:50058"/>
        <dbReference type="ChEBI" id="CHEBI:57844"/>
        <dbReference type="ChEBI" id="CHEBI:58772"/>
        <dbReference type="EC" id="1.8.4.11"/>
    </reaction>
</comment>
<keyword evidence="8" id="KW-1185">Reference proteome</keyword>
<dbReference type="InterPro" id="IPR036509">
    <property type="entry name" value="Met_Sox_Rdtase_MsrA_sf"/>
</dbReference>
<dbReference type="PANTHER" id="PTHR43774:SF1">
    <property type="entry name" value="PEPTIDE METHIONINE SULFOXIDE REDUCTASE MSRA 2"/>
    <property type="match status" value="1"/>
</dbReference>
<sequence length="228" mass="24661">MSTLLQSPFIETATSALNALAHLLPLSALLLAALLLPATARAAHGDAAAAPRQTATTATAIFAGGCFWCMEKPFDQLDGVLDTTSGYTGGNVDAPTYKQVSSGLTGHAEALRVTYDPAKVSYEALLDVFWRNVDPLDAGGQFCDRGSQYRSAIFVANAAQHHAAEASKKAIEARLGKPVATGIEDASTFWPAEEYHQDYYRKNPIRYAYYRTGCGRDKRLEQVWGPEK</sequence>
<dbReference type="InterPro" id="IPR002569">
    <property type="entry name" value="Met_Sox_Rdtase_MsrA_dom"/>
</dbReference>
<proteinExistence type="inferred from homology"/>
<comment type="function">
    <text evidence="4">Has an important function as a repair enzyme for proteins that have been inactivated by oxidation. Catalyzes the reversible oxidation-reduction of methionine sulfoxide in proteins to methionine.</text>
</comment>
<evidence type="ECO:0000313" key="7">
    <source>
        <dbReference type="EMBL" id="MBG3878116.1"/>
    </source>
</evidence>
<evidence type="ECO:0000256" key="2">
    <source>
        <dbReference type="ARBA" id="ARBA00047806"/>
    </source>
</evidence>
<keyword evidence="5" id="KW-0732">Signal</keyword>
<feature type="domain" description="Peptide methionine sulphoxide reductase MsrA" evidence="6">
    <location>
        <begin position="59"/>
        <end position="208"/>
    </location>
</feature>
<evidence type="ECO:0000256" key="4">
    <source>
        <dbReference type="HAMAP-Rule" id="MF_01401"/>
    </source>
</evidence>
<feature type="active site" evidence="4">
    <location>
        <position position="66"/>
    </location>
</feature>
<name>A0ABS0J853_9BACT</name>
<feature type="chain" id="PRO_5045047566" description="Peptide methionine sulfoxide reductase MsrA" evidence="5">
    <location>
        <begin position="43"/>
        <end position="228"/>
    </location>
</feature>
<dbReference type="Proteomes" id="UP001194469">
    <property type="component" value="Unassembled WGS sequence"/>
</dbReference>
<dbReference type="SUPFAM" id="SSF55068">
    <property type="entry name" value="Peptide methionine sulfoxide reductase"/>
    <property type="match status" value="1"/>
</dbReference>
<feature type="signal peptide" evidence="5">
    <location>
        <begin position="1"/>
        <end position="42"/>
    </location>
</feature>
<reference evidence="7 8" key="1">
    <citation type="submission" date="2019-08" db="EMBL/GenBank/DDBJ databases">
        <authorList>
            <person name="Luo N."/>
        </authorList>
    </citation>
    <scope>NUCLEOTIDE SEQUENCE [LARGE SCALE GENOMIC DNA]</scope>
    <source>
        <strain evidence="7 8">NCIMB 9442</strain>
    </source>
</reference>
<keyword evidence="1 4" id="KW-0560">Oxidoreductase</keyword>
<evidence type="ECO:0000313" key="8">
    <source>
        <dbReference type="Proteomes" id="UP001194469"/>
    </source>
</evidence>
<comment type="catalytic activity">
    <reaction evidence="2 4">
        <text>L-methionyl-[protein] + [thioredoxin]-disulfide + H2O = L-methionyl-(S)-S-oxide-[protein] + [thioredoxin]-dithiol</text>
        <dbReference type="Rhea" id="RHEA:14217"/>
        <dbReference type="Rhea" id="RHEA-COMP:10698"/>
        <dbReference type="Rhea" id="RHEA-COMP:10700"/>
        <dbReference type="Rhea" id="RHEA-COMP:12313"/>
        <dbReference type="Rhea" id="RHEA-COMP:12315"/>
        <dbReference type="ChEBI" id="CHEBI:15377"/>
        <dbReference type="ChEBI" id="CHEBI:16044"/>
        <dbReference type="ChEBI" id="CHEBI:29950"/>
        <dbReference type="ChEBI" id="CHEBI:44120"/>
        <dbReference type="ChEBI" id="CHEBI:50058"/>
        <dbReference type="EC" id="1.8.4.11"/>
    </reaction>
</comment>
<evidence type="ECO:0000256" key="3">
    <source>
        <dbReference type="ARBA" id="ARBA00048782"/>
    </source>
</evidence>
<dbReference type="EMBL" id="VRYY01000473">
    <property type="protein sequence ID" value="MBG3878116.1"/>
    <property type="molecule type" value="Genomic_DNA"/>
</dbReference>